<organism evidence="2 3">
    <name type="scientific">Gossypium barbadense</name>
    <name type="common">Sea Island cotton</name>
    <name type="synonym">Hibiscus barbadensis</name>
    <dbReference type="NCBI Taxonomy" id="3634"/>
    <lineage>
        <taxon>Eukaryota</taxon>
        <taxon>Viridiplantae</taxon>
        <taxon>Streptophyta</taxon>
        <taxon>Embryophyta</taxon>
        <taxon>Tracheophyta</taxon>
        <taxon>Spermatophyta</taxon>
        <taxon>Magnoliopsida</taxon>
        <taxon>eudicotyledons</taxon>
        <taxon>Gunneridae</taxon>
        <taxon>Pentapetalae</taxon>
        <taxon>rosids</taxon>
        <taxon>malvids</taxon>
        <taxon>Malvales</taxon>
        <taxon>Malvaceae</taxon>
        <taxon>Malvoideae</taxon>
        <taxon>Gossypium</taxon>
    </lineage>
</organism>
<evidence type="ECO:0000313" key="3">
    <source>
        <dbReference type="Proteomes" id="UP000239757"/>
    </source>
</evidence>
<reference evidence="2 3" key="1">
    <citation type="submission" date="2015-01" db="EMBL/GenBank/DDBJ databases">
        <title>Genome of allotetraploid Gossypium barbadense reveals genomic plasticity and fiber elongation in cotton evolution.</title>
        <authorList>
            <person name="Chen X."/>
            <person name="Liu X."/>
            <person name="Zhao B."/>
            <person name="Zheng H."/>
            <person name="Hu Y."/>
            <person name="Lu G."/>
            <person name="Yang C."/>
            <person name="Chen J."/>
            <person name="Shan C."/>
            <person name="Zhang L."/>
            <person name="Zhou Y."/>
            <person name="Wang L."/>
            <person name="Guo W."/>
            <person name="Bai Y."/>
            <person name="Ruan J."/>
            <person name="Shangguan X."/>
            <person name="Mao Y."/>
            <person name="Jiang J."/>
            <person name="Zhu Y."/>
            <person name="Lei J."/>
            <person name="Kang H."/>
            <person name="Chen S."/>
            <person name="He X."/>
            <person name="Wang R."/>
            <person name="Wang Y."/>
            <person name="Chen J."/>
            <person name="Wang L."/>
            <person name="Yu S."/>
            <person name="Wang B."/>
            <person name="Wei J."/>
            <person name="Song S."/>
            <person name="Lu X."/>
            <person name="Gao Z."/>
            <person name="Gu W."/>
            <person name="Deng X."/>
            <person name="Ma D."/>
            <person name="Wang S."/>
            <person name="Liang W."/>
            <person name="Fang L."/>
            <person name="Cai C."/>
            <person name="Zhu X."/>
            <person name="Zhou B."/>
            <person name="Zhang Y."/>
            <person name="Chen Z."/>
            <person name="Xu S."/>
            <person name="Zhu R."/>
            <person name="Wang S."/>
            <person name="Zhang T."/>
            <person name="Zhao G."/>
        </authorList>
    </citation>
    <scope>NUCLEOTIDE SEQUENCE [LARGE SCALE GENOMIC DNA]</scope>
    <source>
        <strain evidence="3">cv. Xinhai21</strain>
        <tissue evidence="2">Leaf</tissue>
    </source>
</reference>
<gene>
    <name evidence="2" type="ORF">GOBAR_AA23105</name>
</gene>
<dbReference type="EMBL" id="KZ665839">
    <property type="protein sequence ID" value="PPR97562.1"/>
    <property type="molecule type" value="Genomic_DNA"/>
</dbReference>
<evidence type="ECO:0000313" key="2">
    <source>
        <dbReference type="EMBL" id="PPR97562.1"/>
    </source>
</evidence>
<sequence>MVRMREAQNHIVVARLVLVIITKKPYICITTPNEMERALTVRGIKLLYFAYEFFIPSRSHCVCEAMKDSFLLPLHILEAGFHLPLHSFLCNLLKTTASLLINYPVFPSGYPWCTFSIAVSVVKGIISKSVASLARTLGFKPSGLPLVKTCAPYKRSLTTDEAVAQFQRLDVGRVLALEAVLTARNVFMFCLENLNPNSWKLGMILTRRLEDPMNLLYHYCRMTLCPFALTEFEQKERAIRGTDLLIASTDPRVVDGTKGNRGCDYNFSETDNILRELNEDMDIDALIGSGHKKHKTSAEAVCTNSSNEEEESGAPLEQRQKKKVDHGGFVAKRSTRLSLFQRERRAYNCGGRVEKGHQEQVDNTIRKQDEAMTAFKQYTSQNILGSLQKFEENLLLHAQRSLVGLAIPYVDITRDPVPVRLTRALLASYLYEHLAS</sequence>
<accession>A0A2P5X2K2</accession>
<protein>
    <submittedName>
        <fullName evidence="2">Uncharacterized protein</fullName>
    </submittedName>
</protein>
<proteinExistence type="predicted"/>
<dbReference type="Proteomes" id="UP000239757">
    <property type="component" value="Unassembled WGS sequence"/>
</dbReference>
<name>A0A2P5X2K2_GOSBA</name>
<evidence type="ECO:0000256" key="1">
    <source>
        <dbReference type="SAM" id="MobiDB-lite"/>
    </source>
</evidence>
<dbReference type="AlphaFoldDB" id="A0A2P5X2K2"/>
<feature type="region of interest" description="Disordered" evidence="1">
    <location>
        <begin position="297"/>
        <end position="325"/>
    </location>
</feature>